<organism evidence="3 4">
    <name type="scientific">Champsocephalus esox</name>
    <name type="common">pike icefish</name>
    <dbReference type="NCBI Taxonomy" id="159716"/>
    <lineage>
        <taxon>Eukaryota</taxon>
        <taxon>Metazoa</taxon>
        <taxon>Chordata</taxon>
        <taxon>Craniata</taxon>
        <taxon>Vertebrata</taxon>
        <taxon>Euteleostomi</taxon>
        <taxon>Actinopterygii</taxon>
        <taxon>Neopterygii</taxon>
        <taxon>Teleostei</taxon>
        <taxon>Neoteleostei</taxon>
        <taxon>Acanthomorphata</taxon>
        <taxon>Eupercaria</taxon>
        <taxon>Perciformes</taxon>
        <taxon>Notothenioidei</taxon>
        <taxon>Channichthyidae</taxon>
        <taxon>Champsocephalus</taxon>
    </lineage>
</organism>
<comment type="caution">
    <text evidence="3">The sequence shown here is derived from an EMBL/GenBank/DDBJ whole genome shotgun (WGS) entry which is preliminary data.</text>
</comment>
<proteinExistence type="predicted"/>
<evidence type="ECO:0000259" key="2">
    <source>
        <dbReference type="Pfam" id="PF16297"/>
    </source>
</evidence>
<gene>
    <name evidence="3" type="ORF">CesoFtcFv8_024596</name>
</gene>
<dbReference type="InterPro" id="IPR032549">
    <property type="entry name" value="DUF4939"/>
</dbReference>
<evidence type="ECO:0000313" key="3">
    <source>
        <dbReference type="EMBL" id="KAK5879277.1"/>
    </source>
</evidence>
<accession>A0AAN8GF65</accession>
<feature type="domain" description="DUF4939" evidence="2">
    <location>
        <begin position="99"/>
        <end position="175"/>
    </location>
</feature>
<dbReference type="Pfam" id="PF16297">
    <property type="entry name" value="DUF4939"/>
    <property type="match status" value="1"/>
</dbReference>
<dbReference type="EMBL" id="JAULUE010002065">
    <property type="protein sequence ID" value="KAK5879277.1"/>
    <property type="molecule type" value="Genomic_DNA"/>
</dbReference>
<reference evidence="3 4" key="1">
    <citation type="journal article" date="2023" name="Mol. Biol. Evol.">
        <title>Genomics of Secondarily Temperate Adaptation in the Only Non-Antarctic Icefish.</title>
        <authorList>
            <person name="Rivera-Colon A.G."/>
            <person name="Rayamajhi N."/>
            <person name="Minhas B.F."/>
            <person name="Madrigal G."/>
            <person name="Bilyk K.T."/>
            <person name="Yoon V."/>
            <person name="Hune M."/>
            <person name="Gregory S."/>
            <person name="Cheng C.H.C."/>
            <person name="Catchen J.M."/>
        </authorList>
    </citation>
    <scope>NUCLEOTIDE SEQUENCE [LARGE SCALE GENOMIC DNA]</scope>
    <source>
        <strain evidence="3">JC2023a</strain>
    </source>
</reference>
<evidence type="ECO:0000256" key="1">
    <source>
        <dbReference type="SAM" id="MobiDB-lite"/>
    </source>
</evidence>
<dbReference type="AlphaFoldDB" id="A0AAN8GF65"/>
<evidence type="ECO:0000313" key="4">
    <source>
        <dbReference type="Proteomes" id="UP001335648"/>
    </source>
</evidence>
<keyword evidence="4" id="KW-1185">Reference proteome</keyword>
<feature type="region of interest" description="Disordered" evidence="1">
    <location>
        <begin position="178"/>
        <end position="198"/>
    </location>
</feature>
<name>A0AAN8GF65_9TELE</name>
<feature type="compositionally biased region" description="Basic and acidic residues" evidence="1">
    <location>
        <begin position="178"/>
        <end position="188"/>
    </location>
</feature>
<dbReference type="Proteomes" id="UP001335648">
    <property type="component" value="Unassembled WGS sequence"/>
</dbReference>
<protein>
    <recommendedName>
        <fullName evidence="2">DUF4939 domain-containing protein</fullName>
    </recommendedName>
</protein>
<sequence>MDSADSQTLRAALCSQAQRLRQQEEEMKDINQGVMTLTSSQSEFRGVVTTQINHLAEQLHNVLTRLDSVPAAPSNVAAPAPETTAVCSMPASMIRLAPPAKFSGESGNCSPFLTQCDLHFTCQPAAFPSDLAKVAFVVSHLTGRAEAWATAEWARESPVCKSLQLFTETIKKIFDRTTPGREAARVPDTDLPAESECV</sequence>